<keyword evidence="3" id="KW-1185">Reference proteome</keyword>
<sequence>MEQGIEEGDYYNVSQCYGRTERGGRQKRRWRKRPYSAHTVNNNNSHAITPTNQAPPTCALAPPSGPLSTARGHQPAASPPLAPHSAADEDGPPSTTQTSRKKKIAKKSNQSFPAPE</sequence>
<dbReference type="Proteomes" id="UP000324222">
    <property type="component" value="Unassembled WGS sequence"/>
</dbReference>
<evidence type="ECO:0000313" key="3">
    <source>
        <dbReference type="Proteomes" id="UP000324222"/>
    </source>
</evidence>
<organism evidence="2 3">
    <name type="scientific">Portunus trituberculatus</name>
    <name type="common">Swimming crab</name>
    <name type="synonym">Neptunus trituberculatus</name>
    <dbReference type="NCBI Taxonomy" id="210409"/>
    <lineage>
        <taxon>Eukaryota</taxon>
        <taxon>Metazoa</taxon>
        <taxon>Ecdysozoa</taxon>
        <taxon>Arthropoda</taxon>
        <taxon>Crustacea</taxon>
        <taxon>Multicrustacea</taxon>
        <taxon>Malacostraca</taxon>
        <taxon>Eumalacostraca</taxon>
        <taxon>Eucarida</taxon>
        <taxon>Decapoda</taxon>
        <taxon>Pleocyemata</taxon>
        <taxon>Brachyura</taxon>
        <taxon>Eubrachyura</taxon>
        <taxon>Portunoidea</taxon>
        <taxon>Portunidae</taxon>
        <taxon>Portuninae</taxon>
        <taxon>Portunus</taxon>
    </lineage>
</organism>
<feature type="compositionally biased region" description="Polar residues" evidence="1">
    <location>
        <begin position="38"/>
        <end position="55"/>
    </location>
</feature>
<name>A0A5B7JG52_PORTR</name>
<feature type="compositionally biased region" description="Basic residues" evidence="1">
    <location>
        <begin position="25"/>
        <end position="35"/>
    </location>
</feature>
<accession>A0A5B7JG52</accession>
<dbReference type="AlphaFoldDB" id="A0A5B7JG52"/>
<evidence type="ECO:0000256" key="1">
    <source>
        <dbReference type="SAM" id="MobiDB-lite"/>
    </source>
</evidence>
<feature type="region of interest" description="Disordered" evidence="1">
    <location>
        <begin position="1"/>
        <end position="116"/>
    </location>
</feature>
<gene>
    <name evidence="2" type="ORF">E2C01_092298</name>
</gene>
<comment type="caution">
    <text evidence="2">The sequence shown here is derived from an EMBL/GenBank/DDBJ whole genome shotgun (WGS) entry which is preliminary data.</text>
</comment>
<protein>
    <submittedName>
        <fullName evidence="2">Uncharacterized protein</fullName>
    </submittedName>
</protein>
<feature type="compositionally biased region" description="Polar residues" evidence="1">
    <location>
        <begin position="107"/>
        <end position="116"/>
    </location>
</feature>
<proteinExistence type="predicted"/>
<evidence type="ECO:0000313" key="2">
    <source>
        <dbReference type="EMBL" id="MPC97011.1"/>
    </source>
</evidence>
<dbReference type="EMBL" id="VSRR010108253">
    <property type="protein sequence ID" value="MPC97011.1"/>
    <property type="molecule type" value="Genomic_DNA"/>
</dbReference>
<reference evidence="2 3" key="1">
    <citation type="submission" date="2019-05" db="EMBL/GenBank/DDBJ databases">
        <title>Another draft genome of Portunus trituberculatus and its Hox gene families provides insights of decapod evolution.</title>
        <authorList>
            <person name="Jeong J.-H."/>
            <person name="Song I."/>
            <person name="Kim S."/>
            <person name="Choi T."/>
            <person name="Kim D."/>
            <person name="Ryu S."/>
            <person name="Kim W."/>
        </authorList>
    </citation>
    <scope>NUCLEOTIDE SEQUENCE [LARGE SCALE GENOMIC DNA]</scope>
    <source>
        <tissue evidence="2">Muscle</tissue>
    </source>
</reference>